<keyword evidence="2 5" id="KW-0645">Protease</keyword>
<name>A0A194AGY3_9BACT</name>
<dbReference type="AlphaFoldDB" id="A0A194AGY3"/>
<keyword evidence="6" id="KW-1185">Reference proteome</keyword>
<evidence type="ECO:0000313" key="5">
    <source>
        <dbReference type="EMBL" id="GAU08588.1"/>
    </source>
</evidence>
<evidence type="ECO:0000313" key="6">
    <source>
        <dbReference type="Proteomes" id="UP000095200"/>
    </source>
</evidence>
<dbReference type="Proteomes" id="UP000095200">
    <property type="component" value="Unassembled WGS sequence"/>
</dbReference>
<comment type="caution">
    <text evidence="5">The sequence shown here is derived from an EMBL/GenBank/DDBJ whole genome shotgun (WGS) entry which is preliminary data.</text>
</comment>
<gene>
    <name evidence="5" type="ORF">DPF_1301</name>
</gene>
<sequence>MKMDDGSGAAQQAGTVVVGIGNPLLKDDRAGLEVVERIGALNRDVDVEILYTVGFEILDKVLGYERAFIVDGCQLGNEPGTVLDLAVDDIFTDQALIGSHATTLGGTLKAGYELFAQEMPRDLRIILIEVEDAMTFANHCTLVVQRAVDKVVNQIMQTLAEKPLSAVS</sequence>
<dbReference type="EMBL" id="BDFE01000015">
    <property type="protein sequence ID" value="GAU08588.1"/>
    <property type="molecule type" value="Genomic_DNA"/>
</dbReference>
<dbReference type="PANTHER" id="PTHR30302">
    <property type="entry name" value="HYDROGENASE 1 MATURATION PROTEASE"/>
    <property type="match status" value="1"/>
</dbReference>
<accession>A0A194AGY3</accession>
<comment type="similarity">
    <text evidence="1">Belongs to the peptidase A31 family.</text>
</comment>
<keyword evidence="3" id="KW-0064">Aspartyl protease</keyword>
<dbReference type="STRING" id="1592317.DPF_1301"/>
<dbReference type="GO" id="GO:0004190">
    <property type="term" value="F:aspartic-type endopeptidase activity"/>
    <property type="evidence" value="ECO:0007669"/>
    <property type="project" value="UniProtKB-KW"/>
</dbReference>
<dbReference type="GO" id="GO:0008047">
    <property type="term" value="F:enzyme activator activity"/>
    <property type="evidence" value="ECO:0007669"/>
    <property type="project" value="InterPro"/>
</dbReference>
<dbReference type="InterPro" id="IPR023430">
    <property type="entry name" value="Pept_HybD-like_dom_sf"/>
</dbReference>
<keyword evidence="4" id="KW-0378">Hydrolase</keyword>
<dbReference type="InterPro" id="IPR000671">
    <property type="entry name" value="Peptidase_A31"/>
</dbReference>
<dbReference type="PANTHER" id="PTHR30302:SF1">
    <property type="entry name" value="HYDROGENASE 2 MATURATION PROTEASE"/>
    <property type="match status" value="1"/>
</dbReference>
<organism evidence="5 6">
    <name type="scientific">Desulfoplanes formicivorans</name>
    <dbReference type="NCBI Taxonomy" id="1592317"/>
    <lineage>
        <taxon>Bacteria</taxon>
        <taxon>Pseudomonadati</taxon>
        <taxon>Thermodesulfobacteriota</taxon>
        <taxon>Desulfovibrionia</taxon>
        <taxon>Desulfovibrionales</taxon>
        <taxon>Desulfoplanaceae</taxon>
        <taxon>Desulfoplanes</taxon>
    </lineage>
</organism>
<protein>
    <submittedName>
        <fullName evidence="5">Hydrogenase maturation protease</fullName>
    </submittedName>
</protein>
<dbReference type="Pfam" id="PF01750">
    <property type="entry name" value="HycI"/>
    <property type="match status" value="1"/>
</dbReference>
<dbReference type="GO" id="GO:0016485">
    <property type="term" value="P:protein processing"/>
    <property type="evidence" value="ECO:0007669"/>
    <property type="project" value="TreeGrafter"/>
</dbReference>
<dbReference type="SUPFAM" id="SSF53163">
    <property type="entry name" value="HybD-like"/>
    <property type="match status" value="1"/>
</dbReference>
<dbReference type="CDD" id="cd00518">
    <property type="entry name" value="H2MP"/>
    <property type="match status" value="1"/>
</dbReference>
<dbReference type="RefSeq" id="WP_231702143.1">
    <property type="nucleotide sequence ID" value="NZ_BDFE01000015.1"/>
</dbReference>
<proteinExistence type="inferred from homology"/>
<reference evidence="6" key="1">
    <citation type="submission" date="2016-06" db="EMBL/GenBank/DDBJ databases">
        <title>Draft genome sequence of Desulfoplanes formicivorans strain Pf12B.</title>
        <authorList>
            <person name="Watanabe M."/>
            <person name="Kojima H."/>
            <person name="Fukui M."/>
        </authorList>
    </citation>
    <scope>NUCLEOTIDE SEQUENCE [LARGE SCALE GENOMIC DNA]</scope>
    <source>
        <strain evidence="6">Pf12B</strain>
    </source>
</reference>
<evidence type="ECO:0000256" key="2">
    <source>
        <dbReference type="ARBA" id="ARBA00022670"/>
    </source>
</evidence>
<evidence type="ECO:0000256" key="4">
    <source>
        <dbReference type="ARBA" id="ARBA00022801"/>
    </source>
</evidence>
<dbReference type="Gene3D" id="3.40.50.1450">
    <property type="entry name" value="HybD-like"/>
    <property type="match status" value="1"/>
</dbReference>
<dbReference type="NCBIfam" id="TIGR00072">
    <property type="entry name" value="hydrog_prot"/>
    <property type="match status" value="1"/>
</dbReference>
<dbReference type="PRINTS" id="PR00446">
    <property type="entry name" value="HYDRGNUPTAKE"/>
</dbReference>
<evidence type="ECO:0000256" key="1">
    <source>
        <dbReference type="ARBA" id="ARBA00006814"/>
    </source>
</evidence>
<evidence type="ECO:0000256" key="3">
    <source>
        <dbReference type="ARBA" id="ARBA00022750"/>
    </source>
</evidence>